<feature type="non-terminal residue" evidence="1">
    <location>
        <position position="1"/>
    </location>
</feature>
<protein>
    <submittedName>
        <fullName evidence="1">Uncharacterized protein</fullName>
    </submittedName>
</protein>
<evidence type="ECO:0000313" key="2">
    <source>
        <dbReference type="Proteomes" id="UP000237438"/>
    </source>
</evidence>
<sequence>NSYPEYARPDNGVRWGSERFMFDNRWVVPYNPYLTKKYKAHINVEIAGGVRAIKYLAKYVYKGSDRATLQVPGQHDEIDMTLQGRYIGPVQAIWRLMAYATHEEKPAVMQLPYHLAGRHRVAFSSNMTEQQIEMAVQSQSSAFIDWMKYNDAHADGRDLLYSDFPMHYTYVKNRGWHMRKKGHTIGRLPVAVPRQGEHFYLRSLLTVKRGARSYRDLYTVNGIYYATPSAACRAMGLTFDDSEWISLFNEIKDTATAYSLRNQFAVILSNSEVLDPQNIWELFKDNFSDD</sequence>
<dbReference type="STRING" id="225359.A0A2S4PIA7"/>
<comment type="caution">
    <text evidence="1">The sequence shown here is derived from an EMBL/GenBank/DDBJ whole genome shotgun (WGS) entry which is preliminary data.</text>
</comment>
<dbReference type="EMBL" id="PEDP01008446">
    <property type="protein sequence ID" value="POS81744.1"/>
    <property type="molecule type" value="Genomic_DNA"/>
</dbReference>
<organism evidence="1 2">
    <name type="scientific">Erysiphe pulchra</name>
    <dbReference type="NCBI Taxonomy" id="225359"/>
    <lineage>
        <taxon>Eukaryota</taxon>
        <taxon>Fungi</taxon>
        <taxon>Dikarya</taxon>
        <taxon>Ascomycota</taxon>
        <taxon>Pezizomycotina</taxon>
        <taxon>Leotiomycetes</taxon>
        <taxon>Erysiphales</taxon>
        <taxon>Erysiphaceae</taxon>
        <taxon>Erysiphe</taxon>
    </lineage>
</organism>
<accession>A0A2S4PIA7</accession>
<name>A0A2S4PIA7_9PEZI</name>
<dbReference type="PANTHER" id="PTHR10492">
    <property type="match status" value="1"/>
</dbReference>
<evidence type="ECO:0000313" key="1">
    <source>
        <dbReference type="EMBL" id="POS81744.1"/>
    </source>
</evidence>
<dbReference type="Proteomes" id="UP000237438">
    <property type="component" value="Unassembled WGS sequence"/>
</dbReference>
<keyword evidence="2" id="KW-1185">Reference proteome</keyword>
<gene>
    <name evidence="1" type="ORF">EPUL_006803</name>
</gene>
<dbReference type="OrthoDB" id="4360910at2759"/>
<proteinExistence type="predicted"/>
<reference evidence="1 2" key="1">
    <citation type="submission" date="2017-10" db="EMBL/GenBank/DDBJ databases">
        <title>Development of genomic resources for the powdery mildew, Erysiphe pulchra.</title>
        <authorList>
            <person name="Wadl P.A."/>
            <person name="Mack B.M."/>
            <person name="Moore G."/>
            <person name="Beltz S.B."/>
        </authorList>
    </citation>
    <scope>NUCLEOTIDE SEQUENCE [LARGE SCALE GENOMIC DNA]</scope>
    <source>
        <strain evidence="1">Cflorida</strain>
    </source>
</reference>
<dbReference type="AlphaFoldDB" id="A0A2S4PIA7"/>
<feature type="non-terminal residue" evidence="1">
    <location>
        <position position="290"/>
    </location>
</feature>